<accession>A0ABV5Y8V3</accession>
<name>A0ABV5Y8V3_9ACTN</name>
<dbReference type="Gene3D" id="3.50.30.30">
    <property type="match status" value="1"/>
</dbReference>
<feature type="signal peptide" evidence="2">
    <location>
        <begin position="1"/>
        <end position="34"/>
    </location>
</feature>
<dbReference type="PROSITE" id="PS51318">
    <property type="entry name" value="TAT"/>
    <property type="match status" value="1"/>
</dbReference>
<evidence type="ECO:0000256" key="1">
    <source>
        <dbReference type="SAM" id="MobiDB-lite"/>
    </source>
</evidence>
<dbReference type="EMBL" id="JBHLZP010000018">
    <property type="protein sequence ID" value="MFB9831455.1"/>
    <property type="molecule type" value="Genomic_DNA"/>
</dbReference>
<dbReference type="InterPro" id="IPR006311">
    <property type="entry name" value="TAT_signal"/>
</dbReference>
<dbReference type="Proteomes" id="UP001589627">
    <property type="component" value="Unassembled WGS sequence"/>
</dbReference>
<keyword evidence="2" id="KW-0732">Signal</keyword>
<sequence length="950" mass="101022">MKENATVRTRPARRRALLAGAAVTLALIAPTAGAEKADAAPAARSASTAGGSGLGSRLRPLPLPGRSGGEYTVTLPTGDQIRLSRTAGDKYTVSAVPTPGAGPLVDIRSTGDGKRTTSITALPMTATTLISSGLVDRQMFDVMWLMAHGDTGPDAKLPVTIRYGGRPSAAELTARAAALPGAKVVATKGDTVSLSVPAKRASAFWKALTGRTGKAADKPAWAVKADLTGGAVKAWLTGHQSTQAAASADAPTHHVAITEKKTDVSPFLCNATLVTFCGGLPALELVSGVGVDFFLPTGVACLDADPCDTLRFTYEVPTGIYSWEDFGSFYVKDNQIHEMEIARPQFTIAADTAMDVSANGCVPVTVGTPQPTDVFSSGFESERDTADGSWESSVAEVSYGAARFEAQPTTTPVTVGTFHYSTVWELGRPPVTMSVSAPHSPVLHPTYPRYANTSPTRWFARFTGRSRLPLVAAGYGTTADLAKVDVRGKLAFIRLHQGDDIADSAVLRNALDAGAAGVVFDPTDYEAPGFDSQLPVLPLWWWPGEETTKVDIPFVAITSADAKELNGLLAKGPVSVDLADSGTTPYLYNLRFTAEEKIPGSLSHSVTDRQLTTITTDYHDNQASGINLYPSSWLPDEHFTGGTSYENLPTPARTVQYFGPITPDLVWLRDTQSGQTADYRVAIDVFTRGDTRTEEVFDEPRVPGAALPLPDVLAAQPGKWTGINSPAACSFCRQGDTFYPFTYLTVGSSPLLRDGPYGFDPSETHLYREDGTEVPQTKFLNQFPVYKLSPDKARYRFTVGGDLSWTFTSSRPTSGAQPMGTGCWAALYLGDTDPCAADPMLFLRYNAYTDLGNAVTAPAGHMLRITPYYQADTAPARVTSLKVWTSTDGGTTWKQAIIHGNPDGSYTAMYSVPLLSATDGHVSIKAQATDSAGGTVSQVLPDAYALTGTR</sequence>
<comment type="caution">
    <text evidence="3">The sequence shown here is derived from an EMBL/GenBank/DDBJ whole genome shotgun (WGS) entry which is preliminary data.</text>
</comment>
<dbReference type="RefSeq" id="WP_378195577.1">
    <property type="nucleotide sequence ID" value="NZ_JBHLZP010000018.1"/>
</dbReference>
<evidence type="ECO:0000256" key="2">
    <source>
        <dbReference type="SAM" id="SignalP"/>
    </source>
</evidence>
<evidence type="ECO:0000313" key="4">
    <source>
        <dbReference type="Proteomes" id="UP001589627"/>
    </source>
</evidence>
<reference evidence="3 4" key="1">
    <citation type="submission" date="2024-09" db="EMBL/GenBank/DDBJ databases">
        <authorList>
            <person name="Sun Q."/>
            <person name="Mori K."/>
        </authorList>
    </citation>
    <scope>NUCLEOTIDE SEQUENCE [LARGE SCALE GENOMIC DNA]</scope>
    <source>
        <strain evidence="3 4">TBRC 0563</strain>
    </source>
</reference>
<evidence type="ECO:0008006" key="5">
    <source>
        <dbReference type="Google" id="ProtNLM"/>
    </source>
</evidence>
<evidence type="ECO:0000313" key="3">
    <source>
        <dbReference type="EMBL" id="MFB9831455.1"/>
    </source>
</evidence>
<dbReference type="InterPro" id="IPR046450">
    <property type="entry name" value="PA_dom_sf"/>
</dbReference>
<organism evidence="3 4">
    <name type="scientific">Actinoallomurus acaciae</name>
    <dbReference type="NCBI Taxonomy" id="502577"/>
    <lineage>
        <taxon>Bacteria</taxon>
        <taxon>Bacillati</taxon>
        <taxon>Actinomycetota</taxon>
        <taxon>Actinomycetes</taxon>
        <taxon>Streptosporangiales</taxon>
        <taxon>Thermomonosporaceae</taxon>
        <taxon>Actinoallomurus</taxon>
    </lineage>
</organism>
<feature type="chain" id="PRO_5047538158" description="PA domain-containing protein" evidence="2">
    <location>
        <begin position="35"/>
        <end position="950"/>
    </location>
</feature>
<feature type="compositionally biased region" description="Low complexity" evidence="1">
    <location>
        <begin position="34"/>
        <end position="60"/>
    </location>
</feature>
<dbReference type="SUPFAM" id="SSF52025">
    <property type="entry name" value="PA domain"/>
    <property type="match status" value="1"/>
</dbReference>
<feature type="region of interest" description="Disordered" evidence="1">
    <location>
        <begin position="34"/>
        <end position="72"/>
    </location>
</feature>
<gene>
    <name evidence="3" type="ORF">ACFFNX_04550</name>
</gene>
<keyword evidence="4" id="KW-1185">Reference proteome</keyword>
<proteinExistence type="predicted"/>
<protein>
    <recommendedName>
        <fullName evidence="5">PA domain-containing protein</fullName>
    </recommendedName>
</protein>